<dbReference type="InterPro" id="IPR038765">
    <property type="entry name" value="Papain-like_cys_pep_sf"/>
</dbReference>
<organism evidence="2 3">
    <name type="scientific">Altererythrobacter litoralis</name>
    <dbReference type="NCBI Taxonomy" id="3113904"/>
    <lineage>
        <taxon>Bacteria</taxon>
        <taxon>Pseudomonadati</taxon>
        <taxon>Pseudomonadota</taxon>
        <taxon>Alphaproteobacteria</taxon>
        <taxon>Sphingomonadales</taxon>
        <taxon>Erythrobacteraceae</taxon>
        <taxon>Altererythrobacter</taxon>
    </lineage>
</organism>
<dbReference type="RefSeq" id="WP_354145581.1">
    <property type="nucleotide sequence ID" value="NZ_JAZDQV010000019.1"/>
</dbReference>
<accession>A0ABU7GHE7</accession>
<proteinExistence type="predicted"/>
<comment type="caution">
    <text evidence="2">The sequence shown here is derived from an EMBL/GenBank/DDBJ whole genome shotgun (WGS) entry which is preliminary data.</text>
</comment>
<evidence type="ECO:0000313" key="2">
    <source>
        <dbReference type="EMBL" id="MEE1878518.1"/>
    </source>
</evidence>
<name>A0ABU7GHE7_9SPHN</name>
<dbReference type="Proteomes" id="UP001343492">
    <property type="component" value="Unassembled WGS sequence"/>
</dbReference>
<dbReference type="PANTHER" id="PTHR39327">
    <property type="match status" value="1"/>
</dbReference>
<dbReference type="EMBL" id="JAZDQV010000019">
    <property type="protein sequence ID" value="MEE1878518.1"/>
    <property type="molecule type" value="Genomic_DNA"/>
</dbReference>
<reference evidence="2 3" key="1">
    <citation type="submission" date="2024-01" db="EMBL/GenBank/DDBJ databases">
        <title>The genome sequence of Erythrobacteraceae sp. strain 1XM1-14.</title>
        <authorList>
            <person name="Liu Y."/>
        </authorList>
    </citation>
    <scope>NUCLEOTIDE SEQUENCE [LARGE SCALE GENOMIC DNA]</scope>
    <source>
        <strain evidence="2 3">1XM1-14</strain>
    </source>
</reference>
<keyword evidence="1" id="KW-1133">Transmembrane helix</keyword>
<protein>
    <submittedName>
        <fullName evidence="2">Transglutaminase-like cysteine peptidase</fullName>
    </submittedName>
</protein>
<feature type="transmembrane region" description="Helical" evidence="1">
    <location>
        <begin position="46"/>
        <end position="64"/>
    </location>
</feature>
<sequence>MQHCNINYLVKNYFAVVVITLVYSLKKRLCRELAEFTVLFTKKYGLNYFLAFLCLVSGVVLFAGPARASSIDTVAETSATPDMFGTVLVALGKGPKAKEWASVRQAPLSLNGDWARFAGEAQLLSPLERVQAVNSWVNRQISYTKDSYNYGALDHWAPANVTLASRRGDCEDFAIVKMQLLKQLGFDEADIFLVLGRELVSGADHAVLIVRANGKWVGLDNFTNTLLDTNDTSYFRPVITYSSTKSWINGKKTRFAAK</sequence>
<dbReference type="Gene3D" id="3.10.620.30">
    <property type="match status" value="1"/>
</dbReference>
<dbReference type="PANTHER" id="PTHR39327:SF1">
    <property type="entry name" value="BLR5470 PROTEIN"/>
    <property type="match status" value="1"/>
</dbReference>
<feature type="transmembrane region" description="Helical" evidence="1">
    <location>
        <begin position="6"/>
        <end position="25"/>
    </location>
</feature>
<evidence type="ECO:0000256" key="1">
    <source>
        <dbReference type="SAM" id="Phobius"/>
    </source>
</evidence>
<gene>
    <name evidence="2" type="ORF">VRS74_12595</name>
</gene>
<dbReference type="InterPro" id="IPR010319">
    <property type="entry name" value="Transglutaminase-like_Cys_pept"/>
</dbReference>
<keyword evidence="3" id="KW-1185">Reference proteome</keyword>
<keyword evidence="1" id="KW-0812">Transmembrane</keyword>
<evidence type="ECO:0000313" key="3">
    <source>
        <dbReference type="Proteomes" id="UP001343492"/>
    </source>
</evidence>
<dbReference type="Pfam" id="PF06035">
    <property type="entry name" value="Peptidase_C93"/>
    <property type="match status" value="1"/>
</dbReference>
<dbReference type="SUPFAM" id="SSF54001">
    <property type="entry name" value="Cysteine proteinases"/>
    <property type="match status" value="1"/>
</dbReference>
<keyword evidence="1" id="KW-0472">Membrane</keyword>